<keyword evidence="4" id="KW-0812">Transmembrane</keyword>
<protein>
    <submittedName>
        <fullName evidence="6">Ferredoxin</fullName>
    </submittedName>
</protein>
<name>A0A4Q0XYC6_9BACT</name>
<feature type="transmembrane region" description="Helical" evidence="4">
    <location>
        <begin position="138"/>
        <end position="156"/>
    </location>
</feature>
<dbReference type="GO" id="GO:0005886">
    <property type="term" value="C:plasma membrane"/>
    <property type="evidence" value="ECO:0007669"/>
    <property type="project" value="UniProtKB-SubCell"/>
</dbReference>
<dbReference type="PANTHER" id="PTHR30224">
    <property type="entry name" value="ELECTRON TRANSPORT PROTEIN"/>
    <property type="match status" value="1"/>
</dbReference>
<keyword evidence="7" id="KW-1185">Reference proteome</keyword>
<organism evidence="6 7">
    <name type="scientific">Halarcobacter anaerophilus</name>
    <dbReference type="NCBI Taxonomy" id="877500"/>
    <lineage>
        <taxon>Bacteria</taxon>
        <taxon>Pseudomonadati</taxon>
        <taxon>Campylobacterota</taxon>
        <taxon>Epsilonproteobacteria</taxon>
        <taxon>Campylobacterales</taxon>
        <taxon>Arcobacteraceae</taxon>
        <taxon>Halarcobacter</taxon>
    </lineage>
</organism>
<feature type="transmembrane region" description="Helical" evidence="4">
    <location>
        <begin position="111"/>
        <end position="132"/>
    </location>
</feature>
<feature type="domain" description="4Fe-4S ferredoxin-type" evidence="5">
    <location>
        <begin position="141"/>
        <end position="178"/>
    </location>
</feature>
<feature type="transmembrane region" description="Helical" evidence="4">
    <location>
        <begin position="26"/>
        <end position="47"/>
    </location>
</feature>
<comment type="subcellular location">
    <subcellularLocation>
        <location evidence="1">Cell membrane</location>
    </subcellularLocation>
</comment>
<gene>
    <name evidence="6" type="ORF">CRV06_10930</name>
</gene>
<dbReference type="Proteomes" id="UP000290191">
    <property type="component" value="Unassembled WGS sequence"/>
</dbReference>
<dbReference type="PANTHER" id="PTHR30224:SF4">
    <property type="entry name" value="ELECTRON TRANSPORT PROTEIN YCCM-RELATED"/>
    <property type="match status" value="1"/>
</dbReference>
<keyword evidence="4" id="KW-1133">Transmembrane helix</keyword>
<evidence type="ECO:0000256" key="1">
    <source>
        <dbReference type="ARBA" id="ARBA00004236"/>
    </source>
</evidence>
<sequence>MIKLKKRDKNDIYGIPFLSIFFKNRFVVRTIQLLTLILFVYGVYLGFKEPEAENRFTRYLFWGLFWSLFMVVTLSTFGRIFCGICPHGFLGKYITKFGLKKELPKFLQNRYIGIMILVVGWWFVYYTFPGFWKSSGNTAIMFTLLTILAVLIFYFYKDMSYCKFICPIGTLTRAFNKISFTFLSTYKENCKECKTFDCAKACSYNLKPFTFEKKNSMEDCSLCMDCSSACEAVNFKITKPSSSLFNKFKTNSAEVWTYILIVACIPITMSFHHGLNRTNIADRFIWSKTANFFEQTFNLSSIDTVGMFSFFYALAFSIGIVYFGMFIASKLLNSDLNKTLYTLGYAFIPIFIIGGLAHLLHSFFTHIYADIVNGFLYGFGIQDIKVANLASRKETWLNIFNFFPYLAVVWGYLILAKRVNFFDVSKGKKVLAFIFASSLITFYLGLNLYRVYVFKTYGVKQTSHNHINKTLKNNPQKF</sequence>
<keyword evidence="2" id="KW-1003">Cell membrane</keyword>
<feature type="transmembrane region" description="Helical" evidence="4">
    <location>
        <begin position="430"/>
        <end position="449"/>
    </location>
</feature>
<feature type="transmembrane region" description="Helical" evidence="4">
    <location>
        <begin position="59"/>
        <end position="90"/>
    </location>
</feature>
<feature type="transmembrane region" description="Helical" evidence="4">
    <location>
        <begin position="366"/>
        <end position="384"/>
    </location>
</feature>
<dbReference type="Pfam" id="PF12801">
    <property type="entry name" value="Fer4_5"/>
    <property type="match status" value="2"/>
</dbReference>
<feature type="transmembrane region" description="Helical" evidence="4">
    <location>
        <begin position="396"/>
        <end position="415"/>
    </location>
</feature>
<feature type="transmembrane region" description="Helical" evidence="4">
    <location>
        <begin position="307"/>
        <end position="328"/>
    </location>
</feature>
<feature type="transmembrane region" description="Helical" evidence="4">
    <location>
        <begin position="340"/>
        <end position="360"/>
    </location>
</feature>
<dbReference type="InterPro" id="IPR052378">
    <property type="entry name" value="NosR_regulator"/>
</dbReference>
<dbReference type="AlphaFoldDB" id="A0A4Q0XYC6"/>
<dbReference type="STRING" id="877500.GCA_000935065_03472"/>
<reference evidence="6 7" key="1">
    <citation type="submission" date="2017-10" db="EMBL/GenBank/DDBJ databases">
        <title>Genomics of the genus Arcobacter.</title>
        <authorList>
            <person name="Perez-Cataluna A."/>
            <person name="Figueras M.J."/>
        </authorList>
    </citation>
    <scope>NUCLEOTIDE SEQUENCE [LARGE SCALE GENOMIC DNA]</scope>
    <source>
        <strain evidence="6 7">DSM 24636</strain>
    </source>
</reference>
<accession>A0A4Q0XYC6</accession>
<evidence type="ECO:0000256" key="4">
    <source>
        <dbReference type="SAM" id="Phobius"/>
    </source>
</evidence>
<feature type="domain" description="4Fe-4S ferredoxin-type" evidence="5">
    <location>
        <begin position="60"/>
        <end position="101"/>
    </location>
</feature>
<evidence type="ECO:0000256" key="2">
    <source>
        <dbReference type="ARBA" id="ARBA00022475"/>
    </source>
</evidence>
<dbReference type="EMBL" id="PDKO01000009">
    <property type="protein sequence ID" value="RXJ62263.1"/>
    <property type="molecule type" value="Genomic_DNA"/>
</dbReference>
<evidence type="ECO:0000313" key="7">
    <source>
        <dbReference type="Proteomes" id="UP000290191"/>
    </source>
</evidence>
<evidence type="ECO:0000256" key="3">
    <source>
        <dbReference type="ARBA" id="ARBA00023136"/>
    </source>
</evidence>
<evidence type="ECO:0000313" key="6">
    <source>
        <dbReference type="EMBL" id="RXJ62263.1"/>
    </source>
</evidence>
<dbReference type="InterPro" id="IPR017896">
    <property type="entry name" value="4Fe4S_Fe-S-bd"/>
</dbReference>
<comment type="caution">
    <text evidence="6">The sequence shown here is derived from an EMBL/GenBank/DDBJ whole genome shotgun (WGS) entry which is preliminary data.</text>
</comment>
<evidence type="ECO:0000259" key="5">
    <source>
        <dbReference type="Pfam" id="PF12801"/>
    </source>
</evidence>
<keyword evidence="3 4" id="KW-0472">Membrane</keyword>
<dbReference type="RefSeq" id="WP_129082492.1">
    <property type="nucleotide sequence ID" value="NZ_CP041070.1"/>
</dbReference>
<feature type="transmembrane region" description="Helical" evidence="4">
    <location>
        <begin position="255"/>
        <end position="275"/>
    </location>
</feature>
<dbReference type="OrthoDB" id="9771372at2"/>
<dbReference type="SUPFAM" id="SSF54862">
    <property type="entry name" value="4Fe-4S ferredoxins"/>
    <property type="match status" value="1"/>
</dbReference>
<proteinExistence type="predicted"/>